<keyword evidence="2" id="KW-1185">Reference proteome</keyword>
<comment type="caution">
    <text evidence="1">The sequence shown here is derived from an EMBL/GenBank/DDBJ whole genome shotgun (WGS) entry which is preliminary data.</text>
</comment>
<name>A0ABS8QUD0_9PSED</name>
<dbReference type="Pfam" id="PF13108">
    <property type="entry name" value="DUF3969"/>
    <property type="match status" value="1"/>
</dbReference>
<dbReference type="InterPro" id="IPR025083">
    <property type="entry name" value="DUF3969"/>
</dbReference>
<accession>A0ABS8QUD0</accession>
<dbReference type="RefSeq" id="WP_231808522.1">
    <property type="nucleotide sequence ID" value="NZ_JAJOZG010000107.1"/>
</dbReference>
<proteinExistence type="predicted"/>
<sequence length="115" mass="12654">MGNPVLVVELYEPEEAARFLAATSIGLLKSIIDKVMTLAEAERLLFSPRTVRVLGEKGISSELCGIIMDCCELGDILDLLPLKFDVELNKMIGRFSNYIIGTVAQDPYAAHARLK</sequence>
<reference evidence="1 2" key="1">
    <citation type="journal article" date="2022" name="Int. J. Syst. Evol. Microbiol.">
        <title>Pseudomonas petroselini sp. nov., a pathogen causing bacterial rot of parsley in Japan.</title>
        <authorList>
            <person name="Sawada H."/>
            <person name="Fujikawa T."/>
            <person name="Osada S."/>
            <person name="Satou M."/>
        </authorList>
    </citation>
    <scope>NUCLEOTIDE SEQUENCE [LARGE SCALE GENOMIC DNA]</scope>
    <source>
        <strain evidence="1 2">MAFF 311096</strain>
    </source>
</reference>
<gene>
    <name evidence="1" type="ORF">LRQ20_13475</name>
</gene>
<evidence type="ECO:0000313" key="1">
    <source>
        <dbReference type="EMBL" id="MCD7039339.1"/>
    </source>
</evidence>
<dbReference type="EMBL" id="JAJOZI010000066">
    <property type="protein sequence ID" value="MCD7039339.1"/>
    <property type="molecule type" value="Genomic_DNA"/>
</dbReference>
<evidence type="ECO:0000313" key="2">
    <source>
        <dbReference type="Proteomes" id="UP001154922"/>
    </source>
</evidence>
<reference evidence="1 2" key="2">
    <citation type="journal article" date="2023" name="Plant Pathol.">
        <title>Dismantling and reorganizing Pseudomonas marginalis sensu#lato.</title>
        <authorList>
            <person name="Sawada H."/>
            <person name="Fujikawa T."/>
            <person name="Satou M."/>
        </authorList>
    </citation>
    <scope>NUCLEOTIDE SEQUENCE [LARGE SCALE GENOMIC DNA]</scope>
    <source>
        <strain evidence="1 2">MAFF 311096</strain>
    </source>
</reference>
<organism evidence="1 2">
    <name type="scientific">Pseudomonas petroselini</name>
    <dbReference type="NCBI Taxonomy" id="2899822"/>
    <lineage>
        <taxon>Bacteria</taxon>
        <taxon>Pseudomonadati</taxon>
        <taxon>Pseudomonadota</taxon>
        <taxon>Gammaproteobacteria</taxon>
        <taxon>Pseudomonadales</taxon>
        <taxon>Pseudomonadaceae</taxon>
        <taxon>Pseudomonas</taxon>
    </lineage>
</organism>
<dbReference type="Proteomes" id="UP001154922">
    <property type="component" value="Unassembled WGS sequence"/>
</dbReference>
<protein>
    <submittedName>
        <fullName evidence="1">DUF3969 family protein</fullName>
    </submittedName>
</protein>